<evidence type="ECO:0000259" key="4">
    <source>
        <dbReference type="PROSITE" id="PS51462"/>
    </source>
</evidence>
<comment type="cofactor">
    <cofactor evidence="1">
        <name>Mg(2+)</name>
        <dbReference type="ChEBI" id="CHEBI:18420"/>
    </cofactor>
</comment>
<sequence length="134" mass="14493">MIRASLAVVIREGAALLVRRSHRPDAGLWGFPGGKREPGETALDCAIRELFEETGLQATAGTPLGTLTLSRAGLLYELDAWLCIDAKGDAQAADDAEEARWFDVQGVVAGKLLMSRDVDRLTLRAVYHLTMAGR</sequence>
<keyword evidence="2 3" id="KW-0378">Hydrolase</keyword>
<evidence type="ECO:0000256" key="2">
    <source>
        <dbReference type="ARBA" id="ARBA00022801"/>
    </source>
</evidence>
<dbReference type="AlphaFoldDB" id="A0A1I6A186"/>
<gene>
    <name evidence="5" type="ORF">SAMN05421853_1145</name>
</gene>
<dbReference type="InterPro" id="IPR020476">
    <property type="entry name" value="Nudix_hydrolase"/>
</dbReference>
<protein>
    <submittedName>
        <fullName evidence="5">ADP-ribose pyrophosphatase YjhB, NUDIX family</fullName>
    </submittedName>
</protein>
<dbReference type="PANTHER" id="PTHR43046">
    <property type="entry name" value="GDP-MANNOSE MANNOSYL HYDROLASE"/>
    <property type="match status" value="1"/>
</dbReference>
<dbReference type="Gene3D" id="3.90.79.10">
    <property type="entry name" value="Nucleoside Triphosphate Pyrophosphohydrolase"/>
    <property type="match status" value="1"/>
</dbReference>
<dbReference type="Proteomes" id="UP000243106">
    <property type="component" value="Unassembled WGS sequence"/>
</dbReference>
<keyword evidence="6" id="KW-1185">Reference proteome</keyword>
<evidence type="ECO:0000256" key="1">
    <source>
        <dbReference type="ARBA" id="ARBA00001946"/>
    </source>
</evidence>
<name>A0A1I6A186_9RHOB</name>
<dbReference type="STRING" id="93684.SAMN05421853_1145"/>
<dbReference type="PROSITE" id="PS51462">
    <property type="entry name" value="NUDIX"/>
    <property type="match status" value="1"/>
</dbReference>
<accession>A0A1I6A186</accession>
<evidence type="ECO:0000313" key="5">
    <source>
        <dbReference type="EMBL" id="SFQ62479.1"/>
    </source>
</evidence>
<evidence type="ECO:0000313" key="6">
    <source>
        <dbReference type="Proteomes" id="UP000243106"/>
    </source>
</evidence>
<proteinExistence type="inferred from homology"/>
<dbReference type="GO" id="GO:0016787">
    <property type="term" value="F:hydrolase activity"/>
    <property type="evidence" value="ECO:0007669"/>
    <property type="project" value="UniProtKB-KW"/>
</dbReference>
<dbReference type="InterPro" id="IPR020084">
    <property type="entry name" value="NUDIX_hydrolase_CS"/>
</dbReference>
<feature type="domain" description="Nudix hydrolase" evidence="4">
    <location>
        <begin position="1"/>
        <end position="127"/>
    </location>
</feature>
<dbReference type="PRINTS" id="PR00502">
    <property type="entry name" value="NUDIXFAMILY"/>
</dbReference>
<reference evidence="6" key="1">
    <citation type="submission" date="2016-10" db="EMBL/GenBank/DDBJ databases">
        <authorList>
            <person name="Varghese N."/>
            <person name="Submissions S."/>
        </authorList>
    </citation>
    <scope>NUCLEOTIDE SEQUENCE [LARGE SCALE GENOMIC DNA]</scope>
    <source>
        <strain evidence="6">JCM 10271</strain>
    </source>
</reference>
<dbReference type="Pfam" id="PF00293">
    <property type="entry name" value="NUDIX"/>
    <property type="match status" value="1"/>
</dbReference>
<evidence type="ECO:0000256" key="3">
    <source>
        <dbReference type="RuleBase" id="RU003476"/>
    </source>
</evidence>
<dbReference type="EMBL" id="FOXV01000014">
    <property type="protein sequence ID" value="SFQ62479.1"/>
    <property type="molecule type" value="Genomic_DNA"/>
</dbReference>
<dbReference type="InterPro" id="IPR000086">
    <property type="entry name" value="NUDIX_hydrolase_dom"/>
</dbReference>
<dbReference type="InterPro" id="IPR015797">
    <property type="entry name" value="NUDIX_hydrolase-like_dom_sf"/>
</dbReference>
<comment type="similarity">
    <text evidence="3">Belongs to the Nudix hydrolase family.</text>
</comment>
<dbReference type="SUPFAM" id="SSF55811">
    <property type="entry name" value="Nudix"/>
    <property type="match status" value="1"/>
</dbReference>
<dbReference type="RefSeq" id="WP_093014610.1">
    <property type="nucleotide sequence ID" value="NZ_FOXV01000014.1"/>
</dbReference>
<dbReference type="PROSITE" id="PS00893">
    <property type="entry name" value="NUDIX_BOX"/>
    <property type="match status" value="1"/>
</dbReference>
<organism evidence="5 6">
    <name type="scientific">Roseivivax halotolerans</name>
    <dbReference type="NCBI Taxonomy" id="93684"/>
    <lineage>
        <taxon>Bacteria</taxon>
        <taxon>Pseudomonadati</taxon>
        <taxon>Pseudomonadota</taxon>
        <taxon>Alphaproteobacteria</taxon>
        <taxon>Rhodobacterales</taxon>
        <taxon>Roseobacteraceae</taxon>
        <taxon>Roseivivax</taxon>
    </lineage>
</organism>
<dbReference type="PANTHER" id="PTHR43046:SF2">
    <property type="entry name" value="8-OXO-DGTP DIPHOSPHATASE-RELATED"/>
    <property type="match status" value="1"/>
</dbReference>